<keyword evidence="2" id="KW-1185">Reference proteome</keyword>
<dbReference type="EMBL" id="QWEG01000009">
    <property type="protein sequence ID" value="RHW38129.1"/>
    <property type="molecule type" value="Genomic_DNA"/>
</dbReference>
<evidence type="ECO:0000313" key="2">
    <source>
        <dbReference type="Proteomes" id="UP000284416"/>
    </source>
</evidence>
<comment type="caution">
    <text evidence="1">The sequence shown here is derived from an EMBL/GenBank/DDBJ whole genome shotgun (WGS) entry which is preliminary data.</text>
</comment>
<accession>A0A417YS72</accession>
<proteinExistence type="predicted"/>
<protein>
    <submittedName>
        <fullName evidence="1">Uncharacterized protein</fullName>
    </submittedName>
</protein>
<dbReference type="Proteomes" id="UP000284416">
    <property type="component" value="Unassembled WGS sequence"/>
</dbReference>
<organism evidence="1 2">
    <name type="scientific">Neobacillus notoginsengisoli</name>
    <dbReference type="NCBI Taxonomy" id="1578198"/>
    <lineage>
        <taxon>Bacteria</taxon>
        <taxon>Bacillati</taxon>
        <taxon>Bacillota</taxon>
        <taxon>Bacilli</taxon>
        <taxon>Bacillales</taxon>
        <taxon>Bacillaceae</taxon>
        <taxon>Neobacillus</taxon>
    </lineage>
</organism>
<name>A0A417YS72_9BACI</name>
<evidence type="ECO:0000313" key="1">
    <source>
        <dbReference type="EMBL" id="RHW38129.1"/>
    </source>
</evidence>
<dbReference type="AlphaFoldDB" id="A0A417YS72"/>
<gene>
    <name evidence="1" type="ORF">D1B31_15240</name>
</gene>
<sequence>MKTQAHISSLRQCYYAFASTGTIGVRSSWKILSIEATNDNEIAIGTMKKAESRKILPRSIDDKHMLSVRNI</sequence>
<reference evidence="1 2" key="1">
    <citation type="journal article" date="2017" name="Int. J. Syst. Evol. Microbiol.">
        <title>Bacillus notoginsengisoli sp. nov., a novel bacterium isolated from the rhizosphere of Panax notoginseng.</title>
        <authorList>
            <person name="Zhang M.Y."/>
            <person name="Cheng J."/>
            <person name="Cai Y."/>
            <person name="Zhang T.Y."/>
            <person name="Wu Y.Y."/>
            <person name="Manikprabhu D."/>
            <person name="Li W.J."/>
            <person name="Zhang Y.X."/>
        </authorList>
    </citation>
    <scope>NUCLEOTIDE SEQUENCE [LARGE SCALE GENOMIC DNA]</scope>
    <source>
        <strain evidence="1 2">JCM 30743</strain>
    </source>
</reference>